<dbReference type="InterPro" id="IPR013083">
    <property type="entry name" value="Znf_RING/FYVE/PHD"/>
</dbReference>
<evidence type="ECO:0000256" key="11">
    <source>
        <dbReference type="PIRNR" id="PIRNR016308"/>
    </source>
</evidence>
<dbReference type="SMART" id="SM00290">
    <property type="entry name" value="ZnF_UBP"/>
    <property type="match status" value="2"/>
</dbReference>
<evidence type="ECO:0000256" key="3">
    <source>
        <dbReference type="ARBA" id="ARBA00022670"/>
    </source>
</evidence>
<evidence type="ECO:0000313" key="21">
    <source>
        <dbReference type="EMBL" id="TVY82715.1"/>
    </source>
</evidence>
<dbReference type="CDD" id="cd14386">
    <property type="entry name" value="UBA2_UBP5"/>
    <property type="match status" value="1"/>
</dbReference>
<evidence type="ECO:0000256" key="7">
    <source>
        <dbReference type="ARBA" id="ARBA00022786"/>
    </source>
</evidence>
<organism evidence="21 22">
    <name type="scientific">Lachnellula suecica</name>
    <dbReference type="NCBI Taxonomy" id="602035"/>
    <lineage>
        <taxon>Eukaryota</taxon>
        <taxon>Fungi</taxon>
        <taxon>Dikarya</taxon>
        <taxon>Ascomycota</taxon>
        <taxon>Pezizomycotina</taxon>
        <taxon>Leotiomycetes</taxon>
        <taxon>Helotiales</taxon>
        <taxon>Lachnaceae</taxon>
        <taxon>Lachnellula</taxon>
    </lineage>
</organism>
<keyword evidence="22" id="KW-1185">Reference proteome</keyword>
<name>A0A8T9CAG3_9HELO</name>
<keyword evidence="8 11" id="KW-0378">Hydrolase</keyword>
<dbReference type="FunFam" id="3.90.70.10:FF:000235">
    <property type="entry name" value="Ubiquitin carboxyl-terminal hydrolase"/>
    <property type="match status" value="1"/>
</dbReference>
<evidence type="ECO:0000259" key="20">
    <source>
        <dbReference type="PROSITE" id="PS50271"/>
    </source>
</evidence>
<feature type="domain" description="UBP-type" evidence="20">
    <location>
        <begin position="151"/>
        <end position="260"/>
    </location>
</feature>
<dbReference type="InterPro" id="IPR038765">
    <property type="entry name" value="Papain-like_cys_pep_sf"/>
</dbReference>
<dbReference type="GO" id="GO:0004843">
    <property type="term" value="F:cysteine-type deubiquitinase activity"/>
    <property type="evidence" value="ECO:0007669"/>
    <property type="project" value="UniProtKB-UniRule"/>
</dbReference>
<evidence type="ECO:0000256" key="10">
    <source>
        <dbReference type="ARBA" id="ARBA00022833"/>
    </source>
</evidence>
<dbReference type="EMBL" id="QGMK01000284">
    <property type="protein sequence ID" value="TVY82715.1"/>
    <property type="molecule type" value="Genomic_DNA"/>
</dbReference>
<evidence type="ECO:0000256" key="2">
    <source>
        <dbReference type="ARBA" id="ARBA00009085"/>
    </source>
</evidence>
<feature type="domain" description="UBA" evidence="18">
    <location>
        <begin position="589"/>
        <end position="630"/>
    </location>
</feature>
<dbReference type="PROSITE" id="PS00972">
    <property type="entry name" value="USP_1"/>
    <property type="match status" value="1"/>
</dbReference>
<dbReference type="Pfam" id="PF02148">
    <property type="entry name" value="zf-UBP"/>
    <property type="match status" value="1"/>
</dbReference>
<feature type="domain" description="UBA" evidence="18">
    <location>
        <begin position="651"/>
        <end position="691"/>
    </location>
</feature>
<keyword evidence="4 11" id="KW-0479">Metal-binding</keyword>
<dbReference type="PANTHER" id="PTHR24006">
    <property type="entry name" value="UBIQUITIN CARBOXYL-TERMINAL HYDROLASE"/>
    <property type="match status" value="1"/>
</dbReference>
<dbReference type="GO" id="GO:0005829">
    <property type="term" value="C:cytosol"/>
    <property type="evidence" value="ECO:0007669"/>
    <property type="project" value="TreeGrafter"/>
</dbReference>
<dbReference type="InterPro" id="IPR015940">
    <property type="entry name" value="UBA"/>
</dbReference>
<comment type="catalytic activity">
    <reaction evidence="1 11 16">
        <text>Thiol-dependent hydrolysis of ester, thioester, amide, peptide and isopeptide bonds formed by the C-terminal Gly of ubiquitin (a 76-residue protein attached to proteins as an intracellular targeting signal).</text>
        <dbReference type="EC" id="3.4.19.12"/>
    </reaction>
</comment>
<dbReference type="CDD" id="cd14385">
    <property type="entry name" value="UBA1_spUBP14_like"/>
    <property type="match status" value="1"/>
</dbReference>
<feature type="binding site" evidence="13">
    <location>
        <begin position="197"/>
        <end position="200"/>
    </location>
    <ligand>
        <name>substrate</name>
    </ligand>
</feature>
<evidence type="ECO:0000256" key="12">
    <source>
        <dbReference type="PIRSR" id="PIRSR016308-1"/>
    </source>
</evidence>
<feature type="binding site" evidence="13">
    <location>
        <position position="238"/>
    </location>
    <ligand>
        <name>substrate</name>
    </ligand>
</feature>
<keyword evidence="3 11" id="KW-0645">Protease</keyword>
<evidence type="ECO:0000259" key="19">
    <source>
        <dbReference type="PROSITE" id="PS50235"/>
    </source>
</evidence>
<feature type="binding site" evidence="13">
    <location>
        <position position="185"/>
    </location>
    <ligand>
        <name>substrate</name>
    </ligand>
</feature>
<dbReference type="PROSITE" id="PS00973">
    <property type="entry name" value="USP_2"/>
    <property type="match status" value="1"/>
</dbReference>
<evidence type="ECO:0000256" key="6">
    <source>
        <dbReference type="ARBA" id="ARBA00022771"/>
    </source>
</evidence>
<keyword evidence="6 15" id="KW-0863">Zinc-finger</keyword>
<keyword evidence="5" id="KW-0677">Repeat</keyword>
<evidence type="ECO:0000256" key="16">
    <source>
        <dbReference type="RuleBase" id="RU366025"/>
    </source>
</evidence>
<dbReference type="CDD" id="cd02658">
    <property type="entry name" value="Peptidase_C19B"/>
    <property type="match status" value="1"/>
</dbReference>
<dbReference type="PROSITE" id="PS50030">
    <property type="entry name" value="UBA"/>
    <property type="match status" value="2"/>
</dbReference>
<evidence type="ECO:0000313" key="22">
    <source>
        <dbReference type="Proteomes" id="UP000469558"/>
    </source>
</evidence>
<dbReference type="PROSITE" id="PS50271">
    <property type="entry name" value="ZF_UBP"/>
    <property type="match status" value="2"/>
</dbReference>
<dbReference type="Pfam" id="PF17807">
    <property type="entry name" value="zf-UBP_var"/>
    <property type="match status" value="1"/>
</dbReference>
<dbReference type="SUPFAM" id="SSF57850">
    <property type="entry name" value="RING/U-box"/>
    <property type="match status" value="2"/>
</dbReference>
<dbReference type="InterPro" id="IPR018200">
    <property type="entry name" value="USP_CS"/>
</dbReference>
<evidence type="ECO:0000256" key="9">
    <source>
        <dbReference type="ARBA" id="ARBA00022807"/>
    </source>
</evidence>
<dbReference type="Gene3D" id="3.90.70.10">
    <property type="entry name" value="Cysteine proteinases"/>
    <property type="match status" value="1"/>
</dbReference>
<dbReference type="FunFam" id="3.90.70.10:FF:000144">
    <property type="entry name" value="Ubiquitinyl hydrolase 1"/>
    <property type="match status" value="1"/>
</dbReference>
<dbReference type="Proteomes" id="UP000469558">
    <property type="component" value="Unassembled WGS sequence"/>
</dbReference>
<feature type="binding site" evidence="14">
    <location>
        <position position="175"/>
    </location>
    <ligand>
        <name>Zn(2+)</name>
        <dbReference type="ChEBI" id="CHEBI:29105"/>
    </ligand>
</feature>
<dbReference type="InterPro" id="IPR001394">
    <property type="entry name" value="Peptidase_C19_UCH"/>
</dbReference>
<dbReference type="FunFam" id="3.30.40.10:FF:000396">
    <property type="entry name" value="Ubiquitin carboxyl-terminal hydrolase"/>
    <property type="match status" value="1"/>
</dbReference>
<dbReference type="AlphaFoldDB" id="A0A8T9CAG3"/>
<dbReference type="OrthoDB" id="361536at2759"/>
<dbReference type="Gene3D" id="1.10.8.10">
    <property type="entry name" value="DNA helicase RuvA subunit, C-terminal domain"/>
    <property type="match status" value="2"/>
</dbReference>
<keyword evidence="10 11" id="KW-0862">Zinc</keyword>
<dbReference type="SUPFAM" id="SSF46934">
    <property type="entry name" value="UBA-like"/>
    <property type="match status" value="1"/>
</dbReference>
<feature type="active site" description="Nucleophile" evidence="12">
    <location>
        <position position="311"/>
    </location>
</feature>
<dbReference type="InterPro" id="IPR001607">
    <property type="entry name" value="Znf_UBP"/>
</dbReference>
<evidence type="ECO:0000256" key="17">
    <source>
        <dbReference type="SAM" id="MobiDB-lite"/>
    </source>
</evidence>
<evidence type="ECO:0000256" key="15">
    <source>
        <dbReference type="PROSITE-ProRule" id="PRU00502"/>
    </source>
</evidence>
<dbReference type="InterPro" id="IPR050164">
    <property type="entry name" value="Peptidase_C19"/>
</dbReference>
<comment type="caution">
    <text evidence="21">The sequence shown here is derived from an EMBL/GenBank/DDBJ whole genome shotgun (WGS) entry which is preliminary data.</text>
</comment>
<dbReference type="InterPro" id="IPR028889">
    <property type="entry name" value="USP"/>
</dbReference>
<feature type="binding site" evidence="13">
    <location>
        <position position="241"/>
    </location>
    <ligand>
        <name>substrate</name>
    </ligand>
</feature>
<dbReference type="SMART" id="SM00165">
    <property type="entry name" value="UBA"/>
    <property type="match status" value="2"/>
</dbReference>
<feature type="region of interest" description="Disordered" evidence="17">
    <location>
        <begin position="564"/>
        <end position="583"/>
    </location>
</feature>
<dbReference type="Pfam" id="PF00443">
    <property type="entry name" value="UCH"/>
    <property type="match status" value="1"/>
</dbReference>
<sequence>MSCKHIDAAELRPPGPTQSVYREDCTQCFDSIDDPTGLDVCLYCFNGGCTGERQHAALHSLTKTHPLILNIRRTRRVVVRDEPPQKISKIAIAAETEADRYIYETTVRCYECNVQNVDKSAGKLAAVVEGVMKANTFSRQEEVKAWEQEFTSCEHILMLQQEAPRPIQSQDLGHCSLCELQENLWLCLQCGNLGCGRAQFGGVSGHSHGLEHKNISGHAVAVKLGSITPDGTADVYCYACDEERVDENLGGHLANWGIVLADSQKTEKSLTELNVEQNLRWDFSMTDDSGAELKKLFGQGFTGLKNLGNSCYLASTLQCLFALPQFQARYYLPSSELPAVEDPAQDLETQLRKLGDGLLSGRYSHSDPDAAASEDEPFQRGLAPAMLKHLIGRGHAEFSTMRQQDAFEFLLHVFKLITRSQHTAQLPDPTRSFRFVMEQRLQCIDCKKVRYSTVEQDNISIPVPIRKISVPVTKSGDNSSEDKKDEYESVTLKECLDTFTSSEHVELTCSACGSKEGFYKRSLFKTFPEVLAVNARRFNIINWVPTKVDVPVVVGDEPFLLDSYKSPGQQPSEELLPEEADAGSAPSFVANPQAVEMLEGMGFPRVRCERALHATGNENGEAAMEWLFAHMEDPDIDEPLNLGGAPAAAGAVDSEKIEMICGMGFAPPVARKALKETGGDVERAIEWVFNHPDDQGEFEDDQAAAAEPAVKELPGSSETPATFQLESIICHKGASIHAGHYVAFIRKALSGNDSPAWVLFNDEKVVQATDIEEMKKFAYVYFFKRA</sequence>
<evidence type="ECO:0000256" key="8">
    <source>
        <dbReference type="ARBA" id="ARBA00022801"/>
    </source>
</evidence>
<feature type="binding site" evidence="14">
    <location>
        <position position="208"/>
    </location>
    <ligand>
        <name>Zn(2+)</name>
        <dbReference type="ChEBI" id="CHEBI:29105"/>
    </ligand>
</feature>
<dbReference type="FunFam" id="3.30.40.10:FF:000587">
    <property type="entry name" value="Ubiquitin carboxyl-terminal hydrolase"/>
    <property type="match status" value="1"/>
</dbReference>
<dbReference type="InterPro" id="IPR016652">
    <property type="entry name" value="Ubiquitinyl_hydrolase"/>
</dbReference>
<evidence type="ECO:0000256" key="5">
    <source>
        <dbReference type="ARBA" id="ARBA00022737"/>
    </source>
</evidence>
<reference evidence="21 22" key="1">
    <citation type="submission" date="2018-05" db="EMBL/GenBank/DDBJ databases">
        <title>Genome sequencing and assembly of the regulated plant pathogen Lachnellula willkommii and related sister species for the development of diagnostic species identification markers.</title>
        <authorList>
            <person name="Giroux E."/>
            <person name="Bilodeau G."/>
        </authorList>
    </citation>
    <scope>NUCLEOTIDE SEQUENCE [LARGE SCALE GENOMIC DNA]</scope>
    <source>
        <strain evidence="21 22">CBS 268.59</strain>
    </source>
</reference>
<dbReference type="GO" id="GO:0005634">
    <property type="term" value="C:nucleus"/>
    <property type="evidence" value="ECO:0007669"/>
    <property type="project" value="TreeGrafter"/>
</dbReference>
<dbReference type="Gene3D" id="3.30.40.10">
    <property type="entry name" value="Zinc/RING finger domain, C3HC4 (zinc finger)"/>
    <property type="match status" value="2"/>
</dbReference>
<dbReference type="FunFam" id="1.10.8.10:FF:000086">
    <property type="entry name" value="Ubiquitin carboxyl-terminal hydrolase"/>
    <property type="match status" value="1"/>
</dbReference>
<comment type="similarity">
    <text evidence="2 11 16">Belongs to the peptidase C19 family.</text>
</comment>
<evidence type="ECO:0000259" key="18">
    <source>
        <dbReference type="PROSITE" id="PS50030"/>
    </source>
</evidence>
<dbReference type="GO" id="GO:0006508">
    <property type="term" value="P:proteolysis"/>
    <property type="evidence" value="ECO:0007669"/>
    <property type="project" value="UniProtKB-KW"/>
</dbReference>
<dbReference type="SUPFAM" id="SSF54001">
    <property type="entry name" value="Cysteine proteinases"/>
    <property type="match status" value="1"/>
</dbReference>
<feature type="binding site" evidence="14">
    <location>
        <position position="195"/>
    </location>
    <ligand>
        <name>Zn(2+)</name>
        <dbReference type="ChEBI" id="CHEBI:29105"/>
    </ligand>
</feature>
<dbReference type="InterPro" id="IPR041432">
    <property type="entry name" value="UBP13_Znf-UBP_var"/>
</dbReference>
<dbReference type="PROSITE" id="PS50235">
    <property type="entry name" value="USP_3"/>
    <property type="match status" value="1"/>
</dbReference>
<feature type="active site" description="Proton acceptor" evidence="12">
    <location>
        <position position="740"/>
    </location>
</feature>
<dbReference type="Pfam" id="PF00627">
    <property type="entry name" value="UBA"/>
    <property type="match status" value="2"/>
</dbReference>
<feature type="domain" description="USP" evidence="19">
    <location>
        <begin position="302"/>
        <end position="786"/>
    </location>
</feature>
<feature type="binding site" evidence="13">
    <location>
        <position position="236"/>
    </location>
    <ligand>
        <name>substrate</name>
    </ligand>
</feature>
<evidence type="ECO:0000256" key="14">
    <source>
        <dbReference type="PIRSR" id="PIRSR016308-3"/>
    </source>
</evidence>
<dbReference type="InterPro" id="IPR009060">
    <property type="entry name" value="UBA-like_sf"/>
</dbReference>
<proteinExistence type="inferred from homology"/>
<gene>
    <name evidence="21" type="primary">ubp14</name>
    <name evidence="21" type="ORF">LSUE1_G003192</name>
</gene>
<dbReference type="PIRSF" id="PIRSF016308">
    <property type="entry name" value="UBP"/>
    <property type="match status" value="1"/>
</dbReference>
<dbReference type="GO" id="GO:0008270">
    <property type="term" value="F:zinc ion binding"/>
    <property type="evidence" value="ECO:0007669"/>
    <property type="project" value="UniProtKB-UniRule"/>
</dbReference>
<feature type="binding site" evidence="14">
    <location>
        <position position="178"/>
    </location>
    <ligand>
        <name>Zn(2+)</name>
        <dbReference type="ChEBI" id="CHEBI:29105"/>
    </ligand>
</feature>
<dbReference type="PANTHER" id="PTHR24006:SF664">
    <property type="entry name" value="UBIQUITIN CARBOXYL-TERMINAL HYDROLASE"/>
    <property type="match status" value="1"/>
</dbReference>
<accession>A0A8T9CAG3</accession>
<evidence type="ECO:0000256" key="1">
    <source>
        <dbReference type="ARBA" id="ARBA00000707"/>
    </source>
</evidence>
<evidence type="ECO:0000256" key="13">
    <source>
        <dbReference type="PIRSR" id="PIRSR016308-2"/>
    </source>
</evidence>
<dbReference type="EC" id="3.4.19.12" evidence="11 16"/>
<dbReference type="GO" id="GO:0016579">
    <property type="term" value="P:protein deubiquitination"/>
    <property type="evidence" value="ECO:0007669"/>
    <property type="project" value="InterPro"/>
</dbReference>
<protein>
    <recommendedName>
        <fullName evidence="11 16">Ubiquitin carboxyl-terminal hydrolase</fullName>
        <ecNumber evidence="11 16">3.4.19.12</ecNumber>
    </recommendedName>
</protein>
<keyword evidence="9 11" id="KW-0788">Thiol protease</keyword>
<keyword evidence="7 11" id="KW-0833">Ubl conjugation pathway</keyword>
<feature type="domain" description="UBP-type" evidence="20">
    <location>
        <begin position="1"/>
        <end position="107"/>
    </location>
</feature>
<evidence type="ECO:0000256" key="4">
    <source>
        <dbReference type="ARBA" id="ARBA00022723"/>
    </source>
</evidence>